<keyword evidence="10" id="KW-1185">Reference proteome</keyword>
<reference evidence="9 10" key="2">
    <citation type="submission" date="2018-03" db="EMBL/GenBank/DDBJ databases">
        <authorList>
            <person name="Keele B.F."/>
        </authorList>
    </citation>
    <scope>NUCLEOTIDE SEQUENCE [LARGE SCALE GENOMIC DNA]</scope>
    <source>
        <strain evidence="9 10">D13</strain>
    </source>
</reference>
<protein>
    <recommendedName>
        <fullName evidence="2">Single-stranded-DNA-specific exonuclease RecJ</fullName>
    </recommendedName>
</protein>
<evidence type="ECO:0000259" key="6">
    <source>
        <dbReference type="Pfam" id="PF01368"/>
    </source>
</evidence>
<proteinExistence type="inferred from homology"/>
<dbReference type="Pfam" id="PF02272">
    <property type="entry name" value="DHHA1"/>
    <property type="match status" value="1"/>
</dbReference>
<evidence type="ECO:0000313" key="9">
    <source>
        <dbReference type="EMBL" id="AVQ00130.1"/>
    </source>
</evidence>
<dbReference type="GO" id="GO:0003676">
    <property type="term" value="F:nucleic acid binding"/>
    <property type="evidence" value="ECO:0007669"/>
    <property type="project" value="InterPro"/>
</dbReference>
<evidence type="ECO:0000256" key="3">
    <source>
        <dbReference type="ARBA" id="ARBA00022722"/>
    </source>
</evidence>
<dbReference type="PANTHER" id="PTHR30255:SF2">
    <property type="entry name" value="SINGLE-STRANDED-DNA-SPECIFIC EXONUCLEASE RECJ"/>
    <property type="match status" value="1"/>
</dbReference>
<dbReference type="PANTHER" id="PTHR30255">
    <property type="entry name" value="SINGLE-STRANDED-DNA-SPECIFIC EXONUCLEASE RECJ"/>
    <property type="match status" value="1"/>
</dbReference>
<dbReference type="InterPro" id="IPR041122">
    <property type="entry name" value="RecJ_OB"/>
</dbReference>
<name>A0A2P1PZ60_9GAMM</name>
<dbReference type="InterPro" id="IPR004610">
    <property type="entry name" value="RecJ"/>
</dbReference>
<evidence type="ECO:0000256" key="2">
    <source>
        <dbReference type="ARBA" id="ARBA00019841"/>
    </source>
</evidence>
<dbReference type="OrthoDB" id="9809852at2"/>
<dbReference type="AlphaFoldDB" id="A0A2P1PZ60"/>
<feature type="domain" description="DDH" evidence="6">
    <location>
        <begin position="58"/>
        <end position="217"/>
    </location>
</feature>
<dbReference type="InterPro" id="IPR038763">
    <property type="entry name" value="DHH_sf"/>
</dbReference>
<evidence type="ECO:0000256" key="1">
    <source>
        <dbReference type="ARBA" id="ARBA00005915"/>
    </source>
</evidence>
<gene>
    <name evidence="9" type="primary">recJ</name>
    <name evidence="9" type="ORF">C7S18_14790</name>
</gene>
<dbReference type="GO" id="GO:0006281">
    <property type="term" value="P:DNA repair"/>
    <property type="evidence" value="ECO:0007669"/>
    <property type="project" value="InterPro"/>
</dbReference>
<dbReference type="GO" id="GO:0008409">
    <property type="term" value="F:5'-3' exonuclease activity"/>
    <property type="evidence" value="ECO:0007669"/>
    <property type="project" value="InterPro"/>
</dbReference>
<dbReference type="InterPro" id="IPR001667">
    <property type="entry name" value="DDH_dom"/>
</dbReference>
<dbReference type="SUPFAM" id="SSF64182">
    <property type="entry name" value="DHH phosphoesterases"/>
    <property type="match status" value="1"/>
</dbReference>
<accession>A0A2P1PZ60</accession>
<feature type="domain" description="DHHA1" evidence="7">
    <location>
        <begin position="342"/>
        <end position="435"/>
    </location>
</feature>
<dbReference type="Gene3D" id="3.90.1640.30">
    <property type="match status" value="1"/>
</dbReference>
<dbReference type="Pfam" id="PF01368">
    <property type="entry name" value="DHH"/>
    <property type="match status" value="1"/>
</dbReference>
<dbReference type="Proteomes" id="UP000241074">
    <property type="component" value="Chromosome"/>
</dbReference>
<evidence type="ECO:0000259" key="7">
    <source>
        <dbReference type="Pfam" id="PF02272"/>
    </source>
</evidence>
<evidence type="ECO:0000259" key="8">
    <source>
        <dbReference type="Pfam" id="PF17768"/>
    </source>
</evidence>
<dbReference type="GO" id="GO:0006310">
    <property type="term" value="P:DNA recombination"/>
    <property type="evidence" value="ECO:0007669"/>
    <property type="project" value="InterPro"/>
</dbReference>
<evidence type="ECO:0000256" key="5">
    <source>
        <dbReference type="ARBA" id="ARBA00022839"/>
    </source>
</evidence>
<dbReference type="InterPro" id="IPR003156">
    <property type="entry name" value="DHHA1_dom"/>
</dbReference>
<sequence length="561" mass="60785">MLRDERWPLVLRRLYVARGIHDAEALDLRLKHLHAPDSLSGLAAAVTLLVRAIVDGQRILVVGDFDADGATGTAVAIRGLRLLGARAPSYRVPNRFVHGYGLSAELVAELGPEQPELLITVDSGINCVTGVAAARARGIKVLVTDHHLPGPIRPEADAIVNPNQFGDDFPSKALAGVGVMFYLLIATRAALRGQSWFGSDRPEPDFGTLLDLVALGTVADLVPLDRNNRALVRAGLARMQAGQANAGIQALITASGRDPKRITAVDLGFALGPRINAAGRLEDMALGIECLLCDDPERAKAFAERLSSINSERQDVQAEMVEQAVAMLSGLEAAPEQLPKAVCLFDPDWHQGVVGLVASKIKERLHRPVLAFAPDAQNDALLKGSARSVAGVHLRDLLADLDARHPGLIQRFGGHAMAAGLTVARADFDRFRHELRLHADRAIAPNLLGAIIETDGPLVPSELVLETALAIQQGGPFGQGFPEPLFDGEFDILDASIMAGKHLNLQLQDPRTQRRYRAVWFSGYTGQLPHGRWHLVYQPTADEWRGETRFRLLIRHAQPTQ</sequence>
<organism evidence="9 10">
    <name type="scientific">Ahniella affigens</name>
    <dbReference type="NCBI Taxonomy" id="2021234"/>
    <lineage>
        <taxon>Bacteria</taxon>
        <taxon>Pseudomonadati</taxon>
        <taxon>Pseudomonadota</taxon>
        <taxon>Gammaproteobacteria</taxon>
        <taxon>Lysobacterales</taxon>
        <taxon>Rhodanobacteraceae</taxon>
        <taxon>Ahniella</taxon>
    </lineage>
</organism>
<dbReference type="Gene3D" id="3.10.310.30">
    <property type="match status" value="1"/>
</dbReference>
<comment type="similarity">
    <text evidence="1">Belongs to the RecJ family.</text>
</comment>
<evidence type="ECO:0000313" key="10">
    <source>
        <dbReference type="Proteomes" id="UP000241074"/>
    </source>
</evidence>
<keyword evidence="3" id="KW-0540">Nuclease</keyword>
<dbReference type="EMBL" id="CP027860">
    <property type="protein sequence ID" value="AVQ00130.1"/>
    <property type="molecule type" value="Genomic_DNA"/>
</dbReference>
<keyword evidence="4" id="KW-0378">Hydrolase</keyword>
<dbReference type="Pfam" id="PF17768">
    <property type="entry name" value="RecJ_OB"/>
    <property type="match status" value="1"/>
</dbReference>
<keyword evidence="5 9" id="KW-0269">Exonuclease</keyword>
<dbReference type="NCBIfam" id="TIGR00644">
    <property type="entry name" value="recJ"/>
    <property type="match status" value="1"/>
</dbReference>
<dbReference type="FunFam" id="3.90.1640.30:FF:000001">
    <property type="entry name" value="Single-stranded-DNA-specific exonuclease RecJ"/>
    <property type="match status" value="1"/>
</dbReference>
<dbReference type="KEGG" id="xba:C7S18_14790"/>
<feature type="domain" description="RecJ OB" evidence="8">
    <location>
        <begin position="454"/>
        <end position="556"/>
    </location>
</feature>
<dbReference type="InterPro" id="IPR051673">
    <property type="entry name" value="SSDNA_exonuclease_RecJ"/>
</dbReference>
<reference evidence="9 10" key="1">
    <citation type="submission" date="2018-03" db="EMBL/GenBank/DDBJ databases">
        <title>Ahniella affigens gen. nov., sp. nov., a gammaproteobacterium isolated from sandy soil near a stream.</title>
        <authorList>
            <person name="Ko Y."/>
            <person name="Kim J.-H."/>
        </authorList>
    </citation>
    <scope>NUCLEOTIDE SEQUENCE [LARGE SCALE GENOMIC DNA]</scope>
    <source>
        <strain evidence="9 10">D13</strain>
    </source>
</reference>
<evidence type="ECO:0000256" key="4">
    <source>
        <dbReference type="ARBA" id="ARBA00022801"/>
    </source>
</evidence>